<dbReference type="InterPro" id="IPR008949">
    <property type="entry name" value="Isoprenoid_synthase_dom_sf"/>
</dbReference>
<name>A0A8S0W8P9_CYCAE</name>
<dbReference type="Gene3D" id="1.10.600.10">
    <property type="entry name" value="Farnesyl Diphosphate Synthase"/>
    <property type="match status" value="1"/>
</dbReference>
<dbReference type="Pfam" id="PF00494">
    <property type="entry name" value="SQS_PSY"/>
    <property type="match status" value="1"/>
</dbReference>
<proteinExistence type="predicted"/>
<keyword evidence="1" id="KW-0812">Transmembrane</keyword>
<organism evidence="2 3">
    <name type="scientific">Cyclocybe aegerita</name>
    <name type="common">Black poplar mushroom</name>
    <name type="synonym">Agrocybe aegerita</name>
    <dbReference type="NCBI Taxonomy" id="1973307"/>
    <lineage>
        <taxon>Eukaryota</taxon>
        <taxon>Fungi</taxon>
        <taxon>Dikarya</taxon>
        <taxon>Basidiomycota</taxon>
        <taxon>Agaricomycotina</taxon>
        <taxon>Agaricomycetes</taxon>
        <taxon>Agaricomycetidae</taxon>
        <taxon>Agaricales</taxon>
        <taxon>Agaricineae</taxon>
        <taxon>Bolbitiaceae</taxon>
        <taxon>Cyclocybe</taxon>
    </lineage>
</organism>
<sequence>MRQLFPSLQRLRSLLWYHVALCSISIALALHALSLALLIETRKGGLRQLIPSANFKHSHAIRRRQISMEAGSGPSDPYAYCRDFVRKHDYESFLNSYFYPRHAQKGYFAIKAFSVELATVQDNVSNAMIGKMRMQFWRDAIKGLSDGRPPKHPIALALFETSRQQRLSAYHLKRIIDARDAELSTPSHLTVDSLTAHAESTSSTVLYLLLSLLSLPSSTLSHAASHLGAAQTFSTLLRALPYHAKHGRMVIPAEITAKHRVSQEDVFRHGPDAEGIEDAVFEFATLAHDHLNTARTTLTTADGANGRVPREAMSVFLPGVPVSNYLKRLEKSGFNVFDASLQAKDGWLPLQMWWSNCKALF</sequence>
<dbReference type="InterPro" id="IPR002060">
    <property type="entry name" value="Squ/phyt_synthse"/>
</dbReference>
<dbReference type="AlphaFoldDB" id="A0A8S0W8P9"/>
<comment type="caution">
    <text evidence="2">The sequence shown here is derived from an EMBL/GenBank/DDBJ whole genome shotgun (WGS) entry which is preliminary data.</text>
</comment>
<keyword evidence="1" id="KW-1133">Transmembrane helix</keyword>
<feature type="transmembrane region" description="Helical" evidence="1">
    <location>
        <begin position="15"/>
        <end position="39"/>
    </location>
</feature>
<evidence type="ECO:0000256" key="1">
    <source>
        <dbReference type="SAM" id="Phobius"/>
    </source>
</evidence>
<keyword evidence="1" id="KW-0472">Membrane</keyword>
<dbReference type="SUPFAM" id="SSF48576">
    <property type="entry name" value="Terpenoid synthases"/>
    <property type="match status" value="1"/>
</dbReference>
<evidence type="ECO:0000313" key="3">
    <source>
        <dbReference type="Proteomes" id="UP000467700"/>
    </source>
</evidence>
<keyword evidence="3" id="KW-1185">Reference proteome</keyword>
<reference evidence="2 3" key="1">
    <citation type="submission" date="2020-01" db="EMBL/GenBank/DDBJ databases">
        <authorList>
            <person name="Gupta K D."/>
        </authorList>
    </citation>
    <scope>NUCLEOTIDE SEQUENCE [LARGE SCALE GENOMIC DNA]</scope>
</reference>
<evidence type="ECO:0000313" key="2">
    <source>
        <dbReference type="EMBL" id="CAA7261576.1"/>
    </source>
</evidence>
<accession>A0A8S0W8P9</accession>
<dbReference type="EMBL" id="CACVBS010000033">
    <property type="protein sequence ID" value="CAA7261576.1"/>
    <property type="molecule type" value="Genomic_DNA"/>
</dbReference>
<protein>
    <submittedName>
        <fullName evidence="2">Uncharacterized protein</fullName>
    </submittedName>
</protein>
<dbReference type="OrthoDB" id="270318at2759"/>
<dbReference type="Proteomes" id="UP000467700">
    <property type="component" value="Unassembled WGS sequence"/>
</dbReference>
<gene>
    <name evidence="2" type="ORF">AAE3_LOCUS3622</name>
</gene>